<proteinExistence type="predicted"/>
<gene>
    <name evidence="1" type="ORF">SAMN05428998_14819</name>
</gene>
<name>A0A1Y6CW19_9PROT</name>
<dbReference type="RefSeq" id="WP_179244003.1">
    <property type="nucleotide sequence ID" value="NZ_FWZX01000048.1"/>
</dbReference>
<protein>
    <submittedName>
        <fullName evidence="1">Uncharacterized protein</fullName>
    </submittedName>
</protein>
<dbReference type="EMBL" id="FWZX01000048">
    <property type="protein sequence ID" value="SMF82920.1"/>
    <property type="molecule type" value="Genomic_DNA"/>
</dbReference>
<dbReference type="AlphaFoldDB" id="A0A1Y6CW19"/>
<dbReference type="Proteomes" id="UP000192917">
    <property type="component" value="Unassembled WGS sequence"/>
</dbReference>
<sequence>MGEVMSIERPIRAYCWASGQIEFQPAEHALPDGAIEIASGDESLVRELMSATARHVRDGDGLLVPGVPEAETQDAALDALIVWTGWLKARGCLPIRHEGLRRCRSCGCTQAAACEMADGGGCWWVEPDLCSACAGGPEVR</sequence>
<keyword evidence="2" id="KW-1185">Reference proteome</keyword>
<evidence type="ECO:0000313" key="2">
    <source>
        <dbReference type="Proteomes" id="UP000192917"/>
    </source>
</evidence>
<reference evidence="1 2" key="1">
    <citation type="submission" date="2017-04" db="EMBL/GenBank/DDBJ databases">
        <authorList>
            <person name="Afonso C.L."/>
            <person name="Miller P.J."/>
            <person name="Scott M.A."/>
            <person name="Spackman E."/>
            <person name="Goraichik I."/>
            <person name="Dimitrov K.M."/>
            <person name="Suarez D.L."/>
            <person name="Swayne D.E."/>
        </authorList>
    </citation>
    <scope>NUCLEOTIDE SEQUENCE [LARGE SCALE GENOMIC DNA]</scope>
    <source>
        <strain evidence="1 2">USBA 355</strain>
    </source>
</reference>
<evidence type="ECO:0000313" key="1">
    <source>
        <dbReference type="EMBL" id="SMF82920.1"/>
    </source>
</evidence>
<dbReference type="STRING" id="560819.SAMN05428998_14819"/>
<organism evidence="1 2">
    <name type="scientific">Tistlia consotensis USBA 355</name>
    <dbReference type="NCBI Taxonomy" id="560819"/>
    <lineage>
        <taxon>Bacteria</taxon>
        <taxon>Pseudomonadati</taxon>
        <taxon>Pseudomonadota</taxon>
        <taxon>Alphaproteobacteria</taxon>
        <taxon>Rhodospirillales</taxon>
        <taxon>Rhodovibrionaceae</taxon>
        <taxon>Tistlia</taxon>
    </lineage>
</organism>
<accession>A0A1Y6CW19</accession>